<reference evidence="2 3" key="1">
    <citation type="journal article" date="2023" name="Sci. Data">
        <title>Genome assembly of the Korean intertidal mud-creeper Batillaria attramentaria.</title>
        <authorList>
            <person name="Patra A.K."/>
            <person name="Ho P.T."/>
            <person name="Jun S."/>
            <person name="Lee S.J."/>
            <person name="Kim Y."/>
            <person name="Won Y.J."/>
        </authorList>
    </citation>
    <scope>NUCLEOTIDE SEQUENCE [LARGE SCALE GENOMIC DNA]</scope>
    <source>
        <strain evidence="2">Wonlab-2016</strain>
    </source>
</reference>
<protein>
    <submittedName>
        <fullName evidence="2">Uncharacterized protein</fullName>
    </submittedName>
</protein>
<evidence type="ECO:0000256" key="1">
    <source>
        <dbReference type="SAM" id="Phobius"/>
    </source>
</evidence>
<organism evidence="2 3">
    <name type="scientific">Batillaria attramentaria</name>
    <dbReference type="NCBI Taxonomy" id="370345"/>
    <lineage>
        <taxon>Eukaryota</taxon>
        <taxon>Metazoa</taxon>
        <taxon>Spiralia</taxon>
        <taxon>Lophotrochozoa</taxon>
        <taxon>Mollusca</taxon>
        <taxon>Gastropoda</taxon>
        <taxon>Caenogastropoda</taxon>
        <taxon>Sorbeoconcha</taxon>
        <taxon>Cerithioidea</taxon>
        <taxon>Batillariidae</taxon>
        <taxon>Batillaria</taxon>
    </lineage>
</organism>
<dbReference type="AlphaFoldDB" id="A0ABD0LQD6"/>
<keyword evidence="1" id="KW-0472">Membrane</keyword>
<accession>A0ABD0LQD6</accession>
<dbReference type="Proteomes" id="UP001519460">
    <property type="component" value="Unassembled WGS sequence"/>
</dbReference>
<proteinExistence type="predicted"/>
<dbReference type="EMBL" id="JACVVK020000032">
    <property type="protein sequence ID" value="KAK7501376.1"/>
    <property type="molecule type" value="Genomic_DNA"/>
</dbReference>
<sequence>MSFPRAGHLQNVQDVSFVIARFVAPSINHQHIQRRETRAALRHRLEPAITAYFVLSALHTVLILGIQLLVVWLSGKLVNLRRKFLCEKSGVPVMLPAVPLLLMLQESHDPPCMICERVCPAPRSSKPVRCRWHYRPENVPIPQLHHNHHLQPFYHEEPPLTIPHQPA</sequence>
<keyword evidence="3" id="KW-1185">Reference proteome</keyword>
<feature type="transmembrane region" description="Helical" evidence="1">
    <location>
        <begin position="49"/>
        <end position="73"/>
    </location>
</feature>
<comment type="caution">
    <text evidence="2">The sequence shown here is derived from an EMBL/GenBank/DDBJ whole genome shotgun (WGS) entry which is preliminary data.</text>
</comment>
<evidence type="ECO:0000313" key="3">
    <source>
        <dbReference type="Proteomes" id="UP001519460"/>
    </source>
</evidence>
<name>A0ABD0LQD6_9CAEN</name>
<keyword evidence="1" id="KW-1133">Transmembrane helix</keyword>
<evidence type="ECO:0000313" key="2">
    <source>
        <dbReference type="EMBL" id="KAK7501376.1"/>
    </source>
</evidence>
<gene>
    <name evidence="2" type="ORF">BaRGS_00007501</name>
</gene>
<keyword evidence="1" id="KW-0812">Transmembrane</keyword>